<comment type="caution">
    <text evidence="1">The sequence shown here is derived from an EMBL/GenBank/DDBJ whole genome shotgun (WGS) entry which is preliminary data.</text>
</comment>
<evidence type="ECO:0000313" key="1">
    <source>
        <dbReference type="EMBL" id="EXJ71693.1"/>
    </source>
</evidence>
<sequence>MGSVDARFIIEAMNAGADVLRLAIGRFQPSGTLKYLPLRFFQFFSHAGVFLLKAAVIVPLPPSQKRAILHLIRGLIRCMSLASSDHRHPAVRNSSALDGLLRRIYRDHDIQTPAVTCPSSPGIDSSGPIANATESATAMKSRPSDSDLPTFLGSRESPFVAERPLQELAADIDAIFGLDPDNLDVTLPLTTENISHDLPTIMPVSDIFTSLFNYDDREFWGGLTPTTLD</sequence>
<name>W9WUP1_9EURO</name>
<organism evidence="1 2">
    <name type="scientific">Cladophialophora psammophila CBS 110553</name>
    <dbReference type="NCBI Taxonomy" id="1182543"/>
    <lineage>
        <taxon>Eukaryota</taxon>
        <taxon>Fungi</taxon>
        <taxon>Dikarya</taxon>
        <taxon>Ascomycota</taxon>
        <taxon>Pezizomycotina</taxon>
        <taxon>Eurotiomycetes</taxon>
        <taxon>Chaetothyriomycetidae</taxon>
        <taxon>Chaetothyriales</taxon>
        <taxon>Herpotrichiellaceae</taxon>
        <taxon>Cladophialophora</taxon>
    </lineage>
</organism>
<accession>W9WUP1</accession>
<evidence type="ECO:0000313" key="2">
    <source>
        <dbReference type="Proteomes" id="UP000019471"/>
    </source>
</evidence>
<gene>
    <name evidence="1" type="ORF">A1O5_05501</name>
</gene>
<dbReference type="HOGENOM" id="CLU_1209722_0_0_1"/>
<dbReference type="GO" id="GO:0005634">
    <property type="term" value="C:nucleus"/>
    <property type="evidence" value="ECO:0007669"/>
    <property type="project" value="TreeGrafter"/>
</dbReference>
<dbReference type="RefSeq" id="XP_007744292.1">
    <property type="nucleotide sequence ID" value="XM_007746102.1"/>
</dbReference>
<reference evidence="1 2" key="1">
    <citation type="submission" date="2013-03" db="EMBL/GenBank/DDBJ databases">
        <title>The Genome Sequence of Cladophialophora psammophila CBS 110553.</title>
        <authorList>
            <consortium name="The Broad Institute Genomics Platform"/>
            <person name="Cuomo C."/>
            <person name="de Hoog S."/>
            <person name="Gorbushina A."/>
            <person name="Walker B."/>
            <person name="Young S.K."/>
            <person name="Zeng Q."/>
            <person name="Gargeya S."/>
            <person name="Fitzgerald M."/>
            <person name="Haas B."/>
            <person name="Abouelleil A."/>
            <person name="Allen A.W."/>
            <person name="Alvarado L."/>
            <person name="Arachchi H.M."/>
            <person name="Berlin A.M."/>
            <person name="Chapman S.B."/>
            <person name="Gainer-Dewar J."/>
            <person name="Goldberg J."/>
            <person name="Griggs A."/>
            <person name="Gujja S."/>
            <person name="Hansen M."/>
            <person name="Howarth C."/>
            <person name="Imamovic A."/>
            <person name="Ireland A."/>
            <person name="Larimer J."/>
            <person name="McCowan C."/>
            <person name="Murphy C."/>
            <person name="Pearson M."/>
            <person name="Poon T.W."/>
            <person name="Priest M."/>
            <person name="Roberts A."/>
            <person name="Saif S."/>
            <person name="Shea T."/>
            <person name="Sisk P."/>
            <person name="Sykes S."/>
            <person name="Wortman J."/>
            <person name="Nusbaum C."/>
            <person name="Birren B."/>
        </authorList>
    </citation>
    <scope>NUCLEOTIDE SEQUENCE [LARGE SCALE GENOMIC DNA]</scope>
    <source>
        <strain evidence="1 2">CBS 110553</strain>
    </source>
</reference>
<dbReference type="Proteomes" id="UP000019471">
    <property type="component" value="Unassembled WGS sequence"/>
</dbReference>
<keyword evidence="2" id="KW-1185">Reference proteome</keyword>
<proteinExistence type="predicted"/>
<dbReference type="EMBL" id="AMGX01000007">
    <property type="protein sequence ID" value="EXJ71693.1"/>
    <property type="molecule type" value="Genomic_DNA"/>
</dbReference>
<dbReference type="GO" id="GO:0000981">
    <property type="term" value="F:DNA-binding transcription factor activity, RNA polymerase II-specific"/>
    <property type="evidence" value="ECO:0007669"/>
    <property type="project" value="TreeGrafter"/>
</dbReference>
<dbReference type="OrthoDB" id="2262349at2759"/>
<dbReference type="AlphaFoldDB" id="W9WUP1"/>
<dbReference type="eggNOG" id="ENOG502T76C">
    <property type="taxonomic scope" value="Eukaryota"/>
</dbReference>
<protein>
    <submittedName>
        <fullName evidence="1">Uncharacterized protein</fullName>
    </submittedName>
</protein>
<dbReference type="PANTHER" id="PTHR31644">
    <property type="entry name" value="TRANSCRIPTIONAL ACTIVATOR ARO80-RELATED"/>
    <property type="match status" value="1"/>
</dbReference>
<dbReference type="InterPro" id="IPR052780">
    <property type="entry name" value="AAA_Catabolism_Regulators"/>
</dbReference>
<dbReference type="GeneID" id="19190219"/>
<dbReference type="PANTHER" id="PTHR31644:SF1">
    <property type="entry name" value="ZN(II)2CYS6 TRANSCRIPTION FACTOR (EUROFUNG)"/>
    <property type="match status" value="1"/>
</dbReference>
<dbReference type="STRING" id="1182543.W9WUP1"/>